<feature type="domain" description="HTH lysR-type" evidence="5">
    <location>
        <begin position="1"/>
        <end position="58"/>
    </location>
</feature>
<dbReference type="InterPro" id="IPR036388">
    <property type="entry name" value="WH-like_DNA-bd_sf"/>
</dbReference>
<evidence type="ECO:0000313" key="7">
    <source>
        <dbReference type="Proteomes" id="UP001500456"/>
    </source>
</evidence>
<keyword evidence="2" id="KW-0805">Transcription regulation</keyword>
<proteinExistence type="inferred from homology"/>
<dbReference type="InterPro" id="IPR036390">
    <property type="entry name" value="WH_DNA-bd_sf"/>
</dbReference>
<dbReference type="Pfam" id="PF03466">
    <property type="entry name" value="LysR_substrate"/>
    <property type="match status" value="2"/>
</dbReference>
<protein>
    <submittedName>
        <fullName evidence="6">LysR family transcriptional regulator</fullName>
    </submittedName>
</protein>
<evidence type="ECO:0000256" key="3">
    <source>
        <dbReference type="ARBA" id="ARBA00023125"/>
    </source>
</evidence>
<name>A0ABP7QYV2_9ACTN</name>
<dbReference type="Gene3D" id="3.40.190.290">
    <property type="match status" value="1"/>
</dbReference>
<dbReference type="PROSITE" id="PS50931">
    <property type="entry name" value="HTH_LYSR"/>
    <property type="match status" value="1"/>
</dbReference>
<dbReference type="Gene3D" id="1.10.10.10">
    <property type="entry name" value="Winged helix-like DNA-binding domain superfamily/Winged helix DNA-binding domain"/>
    <property type="match status" value="1"/>
</dbReference>
<dbReference type="PANTHER" id="PTHR30126:SF39">
    <property type="entry name" value="HTH-TYPE TRANSCRIPTIONAL REGULATOR CYSL"/>
    <property type="match status" value="1"/>
</dbReference>
<dbReference type="SUPFAM" id="SSF53850">
    <property type="entry name" value="Periplasmic binding protein-like II"/>
    <property type="match status" value="1"/>
</dbReference>
<evidence type="ECO:0000256" key="1">
    <source>
        <dbReference type="ARBA" id="ARBA00009437"/>
    </source>
</evidence>
<evidence type="ECO:0000256" key="4">
    <source>
        <dbReference type="ARBA" id="ARBA00023163"/>
    </source>
</evidence>
<evidence type="ECO:0000259" key="5">
    <source>
        <dbReference type="PROSITE" id="PS50931"/>
    </source>
</evidence>
<keyword evidence="3" id="KW-0238">DNA-binding</keyword>
<sequence>MDLALLRTFVTVHRAGSFTRAAALLGLSQPAVTSQIRTLERQLGRPLFLRQARGVTPTTIGDELAHKAAPHLDALVEITETGLDDESSLRTLHLAGPPEFTAERALPALTELTGEDGQGFALRASFGNAEEVLEGLAAGHHDLAICTARPRGALLTATALCDEEHVLVAAPHWAERLGSGKPRRKGARVLENVTSVKGRRVSEGGSAAKGRRAPENFAMTKSAPALEHVPVVEVHESLPFVSRYWASVFDSLPAAPGTVIVPDLRAVLACAVAGAGLAVLPRYLCASALERGEVVALHDPAVPPLRTYFLVVRTGTLAMPHIARAHEWLLQAAGDWC</sequence>
<dbReference type="InterPro" id="IPR005119">
    <property type="entry name" value="LysR_subst-bd"/>
</dbReference>
<comment type="caution">
    <text evidence="6">The sequence shown here is derived from an EMBL/GenBank/DDBJ whole genome shotgun (WGS) entry which is preliminary data.</text>
</comment>
<dbReference type="InterPro" id="IPR000847">
    <property type="entry name" value="LysR_HTH_N"/>
</dbReference>
<dbReference type="PANTHER" id="PTHR30126">
    <property type="entry name" value="HTH-TYPE TRANSCRIPTIONAL REGULATOR"/>
    <property type="match status" value="1"/>
</dbReference>
<comment type="similarity">
    <text evidence="1">Belongs to the LysR transcriptional regulatory family.</text>
</comment>
<dbReference type="Proteomes" id="UP001500456">
    <property type="component" value="Unassembled WGS sequence"/>
</dbReference>
<evidence type="ECO:0000256" key="2">
    <source>
        <dbReference type="ARBA" id="ARBA00023015"/>
    </source>
</evidence>
<keyword evidence="7" id="KW-1185">Reference proteome</keyword>
<keyword evidence="4" id="KW-0804">Transcription</keyword>
<reference evidence="7" key="1">
    <citation type="journal article" date="2019" name="Int. J. Syst. Evol. Microbiol.">
        <title>The Global Catalogue of Microorganisms (GCM) 10K type strain sequencing project: providing services to taxonomists for standard genome sequencing and annotation.</title>
        <authorList>
            <consortium name="The Broad Institute Genomics Platform"/>
            <consortium name="The Broad Institute Genome Sequencing Center for Infectious Disease"/>
            <person name="Wu L."/>
            <person name="Ma J."/>
        </authorList>
    </citation>
    <scope>NUCLEOTIDE SEQUENCE [LARGE SCALE GENOMIC DNA]</scope>
    <source>
        <strain evidence="7">JCM 16924</strain>
    </source>
</reference>
<evidence type="ECO:0000313" key="6">
    <source>
        <dbReference type="EMBL" id="GAA3989551.1"/>
    </source>
</evidence>
<dbReference type="EMBL" id="BAAAZX010000005">
    <property type="protein sequence ID" value="GAA3989551.1"/>
    <property type="molecule type" value="Genomic_DNA"/>
</dbReference>
<accession>A0ABP7QYV2</accession>
<organism evidence="6 7">
    <name type="scientific">Streptomyces plumbiresistens</name>
    <dbReference type="NCBI Taxonomy" id="511811"/>
    <lineage>
        <taxon>Bacteria</taxon>
        <taxon>Bacillati</taxon>
        <taxon>Actinomycetota</taxon>
        <taxon>Actinomycetes</taxon>
        <taxon>Kitasatosporales</taxon>
        <taxon>Streptomycetaceae</taxon>
        <taxon>Streptomyces</taxon>
    </lineage>
</organism>
<dbReference type="Pfam" id="PF00126">
    <property type="entry name" value="HTH_1"/>
    <property type="match status" value="1"/>
</dbReference>
<dbReference type="SUPFAM" id="SSF46785">
    <property type="entry name" value="Winged helix' DNA-binding domain"/>
    <property type="match status" value="1"/>
</dbReference>
<dbReference type="PRINTS" id="PR00039">
    <property type="entry name" value="HTHLYSR"/>
</dbReference>
<dbReference type="RefSeq" id="WP_329339043.1">
    <property type="nucleotide sequence ID" value="NZ_BAAAZX010000005.1"/>
</dbReference>
<gene>
    <name evidence="6" type="ORF">GCM10022232_24080</name>
</gene>